<evidence type="ECO:0000313" key="1">
    <source>
        <dbReference type="EMBL" id="KZP20313.1"/>
    </source>
</evidence>
<sequence>KDDIWRRQHRGTRFIDVHESVDKWLSRKEVGREPDADEASAQERLGTGRVGRLIM</sequence>
<evidence type="ECO:0000313" key="2">
    <source>
        <dbReference type="Proteomes" id="UP000076532"/>
    </source>
</evidence>
<proteinExistence type="predicted"/>
<accession>A0A166IYW0</accession>
<organism evidence="1 2">
    <name type="scientific">Athelia psychrophila</name>
    <dbReference type="NCBI Taxonomy" id="1759441"/>
    <lineage>
        <taxon>Eukaryota</taxon>
        <taxon>Fungi</taxon>
        <taxon>Dikarya</taxon>
        <taxon>Basidiomycota</taxon>
        <taxon>Agaricomycotina</taxon>
        <taxon>Agaricomycetes</taxon>
        <taxon>Agaricomycetidae</taxon>
        <taxon>Atheliales</taxon>
        <taxon>Atheliaceae</taxon>
        <taxon>Athelia</taxon>
    </lineage>
</organism>
<name>A0A166IYW0_9AGAM</name>
<dbReference type="EMBL" id="KV417556">
    <property type="protein sequence ID" value="KZP20313.1"/>
    <property type="molecule type" value="Genomic_DNA"/>
</dbReference>
<feature type="non-terminal residue" evidence="1">
    <location>
        <position position="1"/>
    </location>
</feature>
<dbReference type="Proteomes" id="UP000076532">
    <property type="component" value="Unassembled WGS sequence"/>
</dbReference>
<dbReference type="AlphaFoldDB" id="A0A166IYW0"/>
<keyword evidence="2" id="KW-1185">Reference proteome</keyword>
<reference evidence="1 2" key="1">
    <citation type="journal article" date="2016" name="Mol. Biol. Evol.">
        <title>Comparative Genomics of Early-Diverging Mushroom-Forming Fungi Provides Insights into the Origins of Lignocellulose Decay Capabilities.</title>
        <authorList>
            <person name="Nagy L.G."/>
            <person name="Riley R."/>
            <person name="Tritt A."/>
            <person name="Adam C."/>
            <person name="Daum C."/>
            <person name="Floudas D."/>
            <person name="Sun H."/>
            <person name="Yadav J.S."/>
            <person name="Pangilinan J."/>
            <person name="Larsson K.H."/>
            <person name="Matsuura K."/>
            <person name="Barry K."/>
            <person name="Labutti K."/>
            <person name="Kuo R."/>
            <person name="Ohm R.A."/>
            <person name="Bhattacharya S.S."/>
            <person name="Shirouzu T."/>
            <person name="Yoshinaga Y."/>
            <person name="Martin F.M."/>
            <person name="Grigoriev I.V."/>
            <person name="Hibbett D.S."/>
        </authorList>
    </citation>
    <scope>NUCLEOTIDE SEQUENCE [LARGE SCALE GENOMIC DNA]</scope>
    <source>
        <strain evidence="1 2">CBS 109695</strain>
    </source>
</reference>
<gene>
    <name evidence="1" type="ORF">FIBSPDRAFT_861845</name>
</gene>
<protein>
    <submittedName>
        <fullName evidence="1">Uncharacterized protein</fullName>
    </submittedName>
</protein>